<keyword evidence="8 14" id="KW-0658">Purine biosynthesis</keyword>
<dbReference type="OrthoDB" id="9807240at2"/>
<evidence type="ECO:0000313" key="18">
    <source>
        <dbReference type="Proteomes" id="UP000199411"/>
    </source>
</evidence>
<gene>
    <name evidence="14" type="primary">purD</name>
    <name evidence="17" type="ORF">SAMN05660835_00294</name>
</gene>
<evidence type="ECO:0000256" key="9">
    <source>
        <dbReference type="ARBA" id="ARBA00022840"/>
    </source>
</evidence>
<dbReference type="FunFam" id="3.30.1490.20:FF:000006">
    <property type="entry name" value="phosphoribosylamine--glycine ligase, chloroplastic-like"/>
    <property type="match status" value="1"/>
</dbReference>
<evidence type="ECO:0000256" key="12">
    <source>
        <dbReference type="ARBA" id="ARBA00042242"/>
    </source>
</evidence>
<dbReference type="NCBIfam" id="TIGR00877">
    <property type="entry name" value="purD"/>
    <property type="match status" value="1"/>
</dbReference>
<evidence type="ECO:0000256" key="7">
    <source>
        <dbReference type="ARBA" id="ARBA00022741"/>
    </source>
</evidence>
<dbReference type="Gene3D" id="3.90.600.10">
    <property type="entry name" value="Phosphoribosylglycinamide synthetase, C-terminal domain"/>
    <property type="match status" value="1"/>
</dbReference>
<dbReference type="SUPFAM" id="SSF56059">
    <property type="entry name" value="Glutathione synthetase ATP-binding domain-like"/>
    <property type="match status" value="1"/>
</dbReference>
<dbReference type="GO" id="GO:0046872">
    <property type="term" value="F:metal ion binding"/>
    <property type="evidence" value="ECO:0007669"/>
    <property type="project" value="UniProtKB-KW"/>
</dbReference>
<dbReference type="FunFam" id="3.30.470.20:FF:000018">
    <property type="entry name" value="Trifunctional purine biosynthetic protein adenosine-3"/>
    <property type="match status" value="1"/>
</dbReference>
<dbReference type="PROSITE" id="PS50975">
    <property type="entry name" value="ATP_GRASP"/>
    <property type="match status" value="1"/>
</dbReference>
<evidence type="ECO:0000256" key="14">
    <source>
        <dbReference type="HAMAP-Rule" id="MF_00138"/>
    </source>
</evidence>
<dbReference type="AlphaFoldDB" id="A0A1G6IRD4"/>
<organism evidence="17 18">
    <name type="scientific">Desulfurella multipotens</name>
    <dbReference type="NCBI Taxonomy" id="79269"/>
    <lineage>
        <taxon>Bacteria</taxon>
        <taxon>Pseudomonadati</taxon>
        <taxon>Campylobacterota</taxon>
        <taxon>Desulfurellia</taxon>
        <taxon>Desulfurellales</taxon>
        <taxon>Desulfurellaceae</taxon>
        <taxon>Desulfurella</taxon>
    </lineage>
</organism>
<evidence type="ECO:0000256" key="11">
    <source>
        <dbReference type="ARBA" id="ARBA00038345"/>
    </source>
</evidence>
<comment type="cofactor">
    <cofactor evidence="1">
        <name>Mn(2+)</name>
        <dbReference type="ChEBI" id="CHEBI:29035"/>
    </cofactor>
</comment>
<dbReference type="Pfam" id="PF02844">
    <property type="entry name" value="GARS_N"/>
    <property type="match status" value="1"/>
</dbReference>
<comment type="catalytic activity">
    <reaction evidence="14">
        <text>5-phospho-beta-D-ribosylamine + glycine + ATP = N(1)-(5-phospho-beta-D-ribosyl)glycinamide + ADP + phosphate + H(+)</text>
        <dbReference type="Rhea" id="RHEA:17453"/>
        <dbReference type="ChEBI" id="CHEBI:15378"/>
        <dbReference type="ChEBI" id="CHEBI:30616"/>
        <dbReference type="ChEBI" id="CHEBI:43474"/>
        <dbReference type="ChEBI" id="CHEBI:57305"/>
        <dbReference type="ChEBI" id="CHEBI:58681"/>
        <dbReference type="ChEBI" id="CHEBI:143788"/>
        <dbReference type="ChEBI" id="CHEBI:456216"/>
        <dbReference type="EC" id="6.3.4.13"/>
    </reaction>
</comment>
<evidence type="ECO:0000256" key="4">
    <source>
        <dbReference type="ARBA" id="ARBA00013255"/>
    </source>
</evidence>
<evidence type="ECO:0000256" key="3">
    <source>
        <dbReference type="ARBA" id="ARBA00005174"/>
    </source>
</evidence>
<comment type="pathway">
    <text evidence="3 14">Purine metabolism; IMP biosynthesis via de novo pathway; N(1)-(5-phospho-D-ribosyl)glycinamide from 5-phospho-alpha-D-ribose 1-diphosphate: step 2/2.</text>
</comment>
<dbReference type="PANTHER" id="PTHR43472">
    <property type="entry name" value="PHOSPHORIBOSYLAMINE--GLYCINE LIGASE"/>
    <property type="match status" value="1"/>
</dbReference>
<dbReference type="InterPro" id="IPR020560">
    <property type="entry name" value="PRibGlycinamide_synth_C-dom"/>
</dbReference>
<dbReference type="SMART" id="SM01209">
    <property type="entry name" value="GARS_A"/>
    <property type="match status" value="1"/>
</dbReference>
<dbReference type="Gene3D" id="3.30.470.20">
    <property type="entry name" value="ATP-grasp fold, B domain"/>
    <property type="match status" value="1"/>
</dbReference>
<dbReference type="InterPro" id="IPR011761">
    <property type="entry name" value="ATP-grasp"/>
</dbReference>
<keyword evidence="10" id="KW-0464">Manganese</keyword>
<evidence type="ECO:0000256" key="8">
    <source>
        <dbReference type="ARBA" id="ARBA00022755"/>
    </source>
</evidence>
<dbReference type="InterPro" id="IPR016185">
    <property type="entry name" value="PreATP-grasp_dom_sf"/>
</dbReference>
<dbReference type="Gene3D" id="3.40.50.20">
    <property type="match status" value="1"/>
</dbReference>
<keyword evidence="9 15" id="KW-0067">ATP-binding</keyword>
<comment type="similarity">
    <text evidence="11 14">Belongs to the GARS family.</text>
</comment>
<keyword evidence="6" id="KW-0479">Metal-binding</keyword>
<dbReference type="RefSeq" id="WP_025392711.1">
    <property type="nucleotide sequence ID" value="NZ_FMYU01000002.1"/>
</dbReference>
<feature type="domain" description="ATP-grasp" evidence="16">
    <location>
        <begin position="107"/>
        <end position="311"/>
    </location>
</feature>
<keyword evidence="18" id="KW-1185">Reference proteome</keyword>
<evidence type="ECO:0000256" key="5">
    <source>
        <dbReference type="ARBA" id="ARBA00022598"/>
    </source>
</evidence>
<dbReference type="SUPFAM" id="SSF52440">
    <property type="entry name" value="PreATP-grasp domain"/>
    <property type="match status" value="1"/>
</dbReference>
<dbReference type="GO" id="GO:0006189">
    <property type="term" value="P:'de novo' IMP biosynthetic process"/>
    <property type="evidence" value="ECO:0007669"/>
    <property type="project" value="UniProtKB-UniRule"/>
</dbReference>
<dbReference type="InterPro" id="IPR020561">
    <property type="entry name" value="PRibGlycinamid_synth_ATP-grasp"/>
</dbReference>
<dbReference type="PROSITE" id="PS00184">
    <property type="entry name" value="GARS"/>
    <property type="match status" value="1"/>
</dbReference>
<sequence>MNVLVVGNGAREHAICYKLSQSKRCEKIYCAKGNAGTSQLATNVDISVLDFEALAKFCKKNSIEFVVVGPEEPLAKGIVDYLNYAGILAFGPTKIASAIESSKIFCKNLCKKYSIPTAAYETFDNFDEAYRYIKKAIYPLVIKADGLAAGKGVAIANNEYEALAHLNDCFANKKFGEAGSRVVIEEFLDGEELSYMVFCDGKKFVPMVASQDHKRVFDNDLGPNTGGMGAYAKAPIVNAIQSKCDSLIEQTLDALKSEGIDYRGVLYAGLMVVDNKPYVLEYNCRFGDPETQVVLPLLKSDLLDIMLRCANGNLGDYKIEFEDKFCVSVVLASKGYPGPYEKDKPIYGLENVTDAIVFHAGTYKKDSKIYTNGGRVLNVVALDKDFKKAIEKAYKAIENIHFDGMHFRRDIGKKALKYF</sequence>
<dbReference type="Proteomes" id="UP000199411">
    <property type="component" value="Unassembled WGS sequence"/>
</dbReference>
<evidence type="ECO:0000256" key="1">
    <source>
        <dbReference type="ARBA" id="ARBA00001936"/>
    </source>
</evidence>
<dbReference type="InterPro" id="IPR013815">
    <property type="entry name" value="ATP_grasp_subdomain_1"/>
</dbReference>
<dbReference type="Pfam" id="PF01071">
    <property type="entry name" value="GARS_A"/>
    <property type="match status" value="1"/>
</dbReference>
<accession>A0A1G6IRD4</accession>
<keyword evidence="5 14" id="KW-0436">Ligase</keyword>
<dbReference type="FunFam" id="3.40.50.20:FF:000006">
    <property type="entry name" value="Phosphoribosylamine--glycine ligase, chloroplastic"/>
    <property type="match status" value="1"/>
</dbReference>
<dbReference type="SUPFAM" id="SSF51246">
    <property type="entry name" value="Rudiment single hybrid motif"/>
    <property type="match status" value="1"/>
</dbReference>
<dbReference type="GO" id="GO:0005524">
    <property type="term" value="F:ATP binding"/>
    <property type="evidence" value="ECO:0007669"/>
    <property type="project" value="UniProtKB-UniRule"/>
</dbReference>
<name>A0A1G6IRD4_9BACT</name>
<dbReference type="InterPro" id="IPR011054">
    <property type="entry name" value="Rudment_hybrid_motif"/>
</dbReference>
<reference evidence="18" key="1">
    <citation type="submission" date="2016-10" db="EMBL/GenBank/DDBJ databases">
        <authorList>
            <person name="Varghese N."/>
            <person name="Submissions S."/>
        </authorList>
    </citation>
    <scope>NUCLEOTIDE SEQUENCE [LARGE SCALE GENOMIC DNA]</scope>
    <source>
        <strain evidence="18">DSM 8415</strain>
    </source>
</reference>
<dbReference type="GO" id="GO:0009113">
    <property type="term" value="P:purine nucleobase biosynthetic process"/>
    <property type="evidence" value="ECO:0007669"/>
    <property type="project" value="InterPro"/>
</dbReference>
<evidence type="ECO:0000313" key="17">
    <source>
        <dbReference type="EMBL" id="SDC09044.1"/>
    </source>
</evidence>
<dbReference type="InterPro" id="IPR037123">
    <property type="entry name" value="PRibGlycinamide_synth_C_sf"/>
</dbReference>
<proteinExistence type="inferred from homology"/>
<dbReference type="InterPro" id="IPR020562">
    <property type="entry name" value="PRibGlycinamide_synth_N"/>
</dbReference>
<dbReference type="SMART" id="SM01210">
    <property type="entry name" value="GARS_C"/>
    <property type="match status" value="1"/>
</dbReference>
<dbReference type="Pfam" id="PF02843">
    <property type="entry name" value="GARS_C"/>
    <property type="match status" value="1"/>
</dbReference>
<evidence type="ECO:0000256" key="2">
    <source>
        <dbReference type="ARBA" id="ARBA00001946"/>
    </source>
</evidence>
<dbReference type="UniPathway" id="UPA00074">
    <property type="reaction ID" value="UER00125"/>
</dbReference>
<dbReference type="GO" id="GO:0004637">
    <property type="term" value="F:phosphoribosylamine-glycine ligase activity"/>
    <property type="evidence" value="ECO:0007669"/>
    <property type="project" value="UniProtKB-UniRule"/>
</dbReference>
<comment type="cofactor">
    <cofactor evidence="2">
        <name>Mg(2+)</name>
        <dbReference type="ChEBI" id="CHEBI:18420"/>
    </cofactor>
</comment>
<dbReference type="HAMAP" id="MF_00138">
    <property type="entry name" value="GARS"/>
    <property type="match status" value="1"/>
</dbReference>
<dbReference type="InterPro" id="IPR000115">
    <property type="entry name" value="PRibGlycinamide_synth"/>
</dbReference>
<dbReference type="EMBL" id="FMYU01000002">
    <property type="protein sequence ID" value="SDC09044.1"/>
    <property type="molecule type" value="Genomic_DNA"/>
</dbReference>
<evidence type="ECO:0000259" key="16">
    <source>
        <dbReference type="PROSITE" id="PS50975"/>
    </source>
</evidence>
<evidence type="ECO:0000256" key="13">
    <source>
        <dbReference type="ARBA" id="ARBA00042864"/>
    </source>
</evidence>
<dbReference type="InterPro" id="IPR020559">
    <property type="entry name" value="PRibGlycinamide_synth_CS"/>
</dbReference>
<evidence type="ECO:0000256" key="15">
    <source>
        <dbReference type="PROSITE-ProRule" id="PRU00409"/>
    </source>
</evidence>
<dbReference type="PANTHER" id="PTHR43472:SF1">
    <property type="entry name" value="PHOSPHORIBOSYLAMINE--GLYCINE LIGASE, CHLOROPLASTIC"/>
    <property type="match status" value="1"/>
</dbReference>
<dbReference type="Gene3D" id="3.30.1490.20">
    <property type="entry name" value="ATP-grasp fold, A domain"/>
    <property type="match status" value="1"/>
</dbReference>
<evidence type="ECO:0000256" key="10">
    <source>
        <dbReference type="ARBA" id="ARBA00023211"/>
    </source>
</evidence>
<evidence type="ECO:0000256" key="6">
    <source>
        <dbReference type="ARBA" id="ARBA00022723"/>
    </source>
</evidence>
<dbReference type="EC" id="6.3.4.13" evidence="4 14"/>
<dbReference type="FunFam" id="3.90.600.10:FF:000001">
    <property type="entry name" value="Trifunctional purine biosynthetic protein adenosine-3"/>
    <property type="match status" value="1"/>
</dbReference>
<keyword evidence="7 15" id="KW-0547">Nucleotide-binding</keyword>
<protein>
    <recommendedName>
        <fullName evidence="4 14">Phosphoribosylamine--glycine ligase</fullName>
        <ecNumber evidence="4 14">6.3.4.13</ecNumber>
    </recommendedName>
    <alternativeName>
        <fullName evidence="14">GARS</fullName>
    </alternativeName>
    <alternativeName>
        <fullName evidence="12 14">Glycinamide ribonucleotide synthetase</fullName>
    </alternativeName>
    <alternativeName>
        <fullName evidence="13 14">Phosphoribosylglycinamide synthetase</fullName>
    </alternativeName>
</protein>